<dbReference type="InterPro" id="IPR010982">
    <property type="entry name" value="Lambda_DNA-bd_dom_sf"/>
</dbReference>
<dbReference type="PANTHER" id="PTHR46797">
    <property type="entry name" value="HTH-TYPE TRANSCRIPTIONAL REGULATOR"/>
    <property type="match status" value="1"/>
</dbReference>
<organism evidence="3 4">
    <name type="scientific">Hymenobacter telluris</name>
    <dbReference type="NCBI Taxonomy" id="2816474"/>
    <lineage>
        <taxon>Bacteria</taxon>
        <taxon>Pseudomonadati</taxon>
        <taxon>Bacteroidota</taxon>
        <taxon>Cytophagia</taxon>
        <taxon>Cytophagales</taxon>
        <taxon>Hymenobacteraceae</taxon>
        <taxon>Hymenobacter</taxon>
    </lineage>
</organism>
<protein>
    <submittedName>
        <fullName evidence="3">Helix-turn-helix transcriptional regulator</fullName>
    </submittedName>
</protein>
<dbReference type="Gene3D" id="1.10.260.40">
    <property type="entry name" value="lambda repressor-like DNA-binding domains"/>
    <property type="match status" value="1"/>
</dbReference>
<dbReference type="GO" id="GO:0003700">
    <property type="term" value="F:DNA-binding transcription factor activity"/>
    <property type="evidence" value="ECO:0007669"/>
    <property type="project" value="TreeGrafter"/>
</dbReference>
<dbReference type="PANTHER" id="PTHR46797:SF1">
    <property type="entry name" value="METHYLPHOSPHONATE SYNTHASE"/>
    <property type="match status" value="1"/>
</dbReference>
<dbReference type="SMART" id="SM00530">
    <property type="entry name" value="HTH_XRE"/>
    <property type="match status" value="1"/>
</dbReference>
<dbReference type="CDD" id="cd00093">
    <property type="entry name" value="HTH_XRE"/>
    <property type="match status" value="1"/>
</dbReference>
<dbReference type="Pfam" id="PF01381">
    <property type="entry name" value="HTH_3"/>
    <property type="match status" value="1"/>
</dbReference>
<dbReference type="SUPFAM" id="SSF47413">
    <property type="entry name" value="lambda repressor-like DNA-binding domains"/>
    <property type="match status" value="1"/>
</dbReference>
<dbReference type="InterPro" id="IPR050807">
    <property type="entry name" value="TransReg_Diox_bact_type"/>
</dbReference>
<accession>A0A939F0R8</accession>
<evidence type="ECO:0000313" key="4">
    <source>
        <dbReference type="Proteomes" id="UP000664144"/>
    </source>
</evidence>
<evidence type="ECO:0000256" key="1">
    <source>
        <dbReference type="ARBA" id="ARBA00023125"/>
    </source>
</evidence>
<gene>
    <name evidence="3" type="ORF">J0X19_23875</name>
</gene>
<dbReference type="EMBL" id="JAFLQZ010000029">
    <property type="protein sequence ID" value="MBO0361020.1"/>
    <property type="molecule type" value="Genomic_DNA"/>
</dbReference>
<comment type="caution">
    <text evidence="3">The sequence shown here is derived from an EMBL/GenBank/DDBJ whole genome shotgun (WGS) entry which is preliminary data.</text>
</comment>
<dbReference type="GO" id="GO:0003677">
    <property type="term" value="F:DNA binding"/>
    <property type="evidence" value="ECO:0007669"/>
    <property type="project" value="UniProtKB-KW"/>
</dbReference>
<evidence type="ECO:0000259" key="2">
    <source>
        <dbReference type="PROSITE" id="PS50943"/>
    </source>
</evidence>
<sequence>MKKPIHSQVFGLHLRVLREQRGWSQQELADRANVTKKTVYRIETAQASPTLDMLVCLAEGLEIDLRDLINFNIT</sequence>
<dbReference type="GO" id="GO:0005829">
    <property type="term" value="C:cytosol"/>
    <property type="evidence" value="ECO:0007669"/>
    <property type="project" value="TreeGrafter"/>
</dbReference>
<keyword evidence="1" id="KW-0238">DNA-binding</keyword>
<dbReference type="RefSeq" id="WP_206986928.1">
    <property type="nucleotide sequence ID" value="NZ_JAFLQZ010000029.1"/>
</dbReference>
<evidence type="ECO:0000313" key="3">
    <source>
        <dbReference type="EMBL" id="MBO0361020.1"/>
    </source>
</evidence>
<reference evidence="3" key="1">
    <citation type="submission" date="2021-03" db="EMBL/GenBank/DDBJ databases">
        <authorList>
            <person name="Kim M.K."/>
        </authorList>
    </citation>
    <scope>NUCLEOTIDE SEQUENCE</scope>
    <source>
        <strain evidence="3">BT186</strain>
    </source>
</reference>
<dbReference type="InterPro" id="IPR001387">
    <property type="entry name" value="Cro/C1-type_HTH"/>
</dbReference>
<dbReference type="AlphaFoldDB" id="A0A939F0R8"/>
<dbReference type="PROSITE" id="PS50943">
    <property type="entry name" value="HTH_CROC1"/>
    <property type="match status" value="1"/>
</dbReference>
<feature type="domain" description="HTH cro/C1-type" evidence="2">
    <location>
        <begin position="14"/>
        <end position="68"/>
    </location>
</feature>
<name>A0A939F0R8_9BACT</name>
<keyword evidence="4" id="KW-1185">Reference proteome</keyword>
<proteinExistence type="predicted"/>
<dbReference type="Proteomes" id="UP000664144">
    <property type="component" value="Unassembled WGS sequence"/>
</dbReference>